<protein>
    <recommendedName>
        <fullName evidence="1">AAA+ ATPase domain-containing protein</fullName>
    </recommendedName>
</protein>
<evidence type="ECO:0000313" key="2">
    <source>
        <dbReference type="EMBL" id="RVU88395.1"/>
    </source>
</evidence>
<dbReference type="SUPFAM" id="SSF52540">
    <property type="entry name" value="P-loop containing nucleoside triphosphate hydrolases"/>
    <property type="match status" value="1"/>
</dbReference>
<organism evidence="2">
    <name type="scientific">Flavobacterium columnare</name>
    <dbReference type="NCBI Taxonomy" id="996"/>
    <lineage>
        <taxon>Bacteria</taxon>
        <taxon>Pseudomonadati</taxon>
        <taxon>Bacteroidota</taxon>
        <taxon>Flavobacteriia</taxon>
        <taxon>Flavobacteriales</taxon>
        <taxon>Flavobacteriaceae</taxon>
        <taxon>Flavobacterium</taxon>
    </lineage>
</organism>
<accession>A0AA94F0H0</accession>
<dbReference type="Gene3D" id="3.40.50.300">
    <property type="entry name" value="P-loop containing nucleotide triphosphate hydrolases"/>
    <property type="match status" value="1"/>
</dbReference>
<proteinExistence type="predicted"/>
<comment type="caution">
    <text evidence="2">The sequence shown here is derived from an EMBL/GenBank/DDBJ whole genome shotgun (WGS) entry which is preliminary data.</text>
</comment>
<dbReference type="PANTHER" id="PTHR43581:SF4">
    <property type="entry name" value="ATP_GTP PHOSPHATASE"/>
    <property type="match status" value="1"/>
</dbReference>
<dbReference type="RefSeq" id="WP_127822158.1">
    <property type="nucleotide sequence ID" value="NZ_RWGX02000012.1"/>
</dbReference>
<dbReference type="Pfam" id="PF13175">
    <property type="entry name" value="AAA_15"/>
    <property type="match status" value="1"/>
</dbReference>
<gene>
    <name evidence="2" type="ORF">EJB19_09530</name>
</gene>
<sequence length="426" mass="49812">MKLSKLHIDQYRHLENLDFDFTYPMDFHDETMRGKPLNKICFIGQSGTGKTKLLELIHKDISNLLNTELDEDSKIWINFNKYDSTIGLQINENNFSFKEGNYYLNGNIIQRSSNKSTFTSTLIKEAKSLFYFTAELLSTKNLEFFEKEPILLIEKSRTFSFIDQFAVNENQNIIFNDNIEEEIWIRLLNSSINYLQNFLQFATELINSGNVLDNSSQNKIDAWKSENINPLIDFSEKFNIILEKIQLEVDLTNAKNIIPLKNKNTGENVDIKNISTGTKQLLINSLPLYKLETNESIVLIDEPERSLYPDMQMDLMDYYQNLAPEAQFIIATHSPFIAASFEPCERFILYFDEDGKVAVRQGTSPIGDDPNDLLSNDFKIDYINKFGHQKFQEYIDLKQKVYFEKDEKRKEEYLEKLEKLGDQYNF</sequence>
<dbReference type="InterPro" id="IPR003593">
    <property type="entry name" value="AAA+_ATPase"/>
</dbReference>
<dbReference type="InterPro" id="IPR051396">
    <property type="entry name" value="Bact_Antivir_Def_Nuclease"/>
</dbReference>
<dbReference type="EMBL" id="RWGX01000004">
    <property type="protein sequence ID" value="RVU88395.1"/>
    <property type="molecule type" value="Genomic_DNA"/>
</dbReference>
<dbReference type="InterPro" id="IPR027417">
    <property type="entry name" value="P-loop_NTPase"/>
</dbReference>
<name>A0AA94F0H0_9FLAO</name>
<evidence type="ECO:0000259" key="1">
    <source>
        <dbReference type="SMART" id="SM00382"/>
    </source>
</evidence>
<reference evidence="2" key="1">
    <citation type="submission" date="2018-12" db="EMBL/GenBank/DDBJ databases">
        <title>Draft genome sequence of Flaovobacterium columnare BGFS27 isolated from channel catfish in Alabama.</title>
        <authorList>
            <person name="Cai W."/>
            <person name="Arias C."/>
        </authorList>
    </citation>
    <scope>NUCLEOTIDE SEQUENCE [LARGE SCALE GENOMIC DNA]</scope>
    <source>
        <strain evidence="2">BGFS27</strain>
    </source>
</reference>
<feature type="domain" description="AAA+ ATPase" evidence="1">
    <location>
        <begin position="36"/>
        <end position="355"/>
    </location>
</feature>
<dbReference type="PANTHER" id="PTHR43581">
    <property type="entry name" value="ATP/GTP PHOSPHATASE"/>
    <property type="match status" value="1"/>
</dbReference>
<dbReference type="InterPro" id="IPR041685">
    <property type="entry name" value="AAA_GajA/Old/RecF-like"/>
</dbReference>
<dbReference type="AlphaFoldDB" id="A0AA94F0H0"/>
<dbReference type="SMART" id="SM00382">
    <property type="entry name" value="AAA"/>
    <property type="match status" value="1"/>
</dbReference>